<gene>
    <name evidence="2" type="ORF">B0J15DRAFT_459099</name>
</gene>
<feature type="region of interest" description="Disordered" evidence="1">
    <location>
        <begin position="1"/>
        <end position="39"/>
    </location>
</feature>
<reference evidence="2" key="1">
    <citation type="journal article" date="2021" name="Nat. Commun.">
        <title>Genetic determinants of endophytism in the Arabidopsis root mycobiome.</title>
        <authorList>
            <person name="Mesny F."/>
            <person name="Miyauchi S."/>
            <person name="Thiergart T."/>
            <person name="Pickel B."/>
            <person name="Atanasova L."/>
            <person name="Karlsson M."/>
            <person name="Huettel B."/>
            <person name="Barry K.W."/>
            <person name="Haridas S."/>
            <person name="Chen C."/>
            <person name="Bauer D."/>
            <person name="Andreopoulos W."/>
            <person name="Pangilinan J."/>
            <person name="LaButti K."/>
            <person name="Riley R."/>
            <person name="Lipzen A."/>
            <person name="Clum A."/>
            <person name="Drula E."/>
            <person name="Henrissat B."/>
            <person name="Kohler A."/>
            <person name="Grigoriev I.V."/>
            <person name="Martin F.M."/>
            <person name="Hacquard S."/>
        </authorList>
    </citation>
    <scope>NUCLEOTIDE SEQUENCE</scope>
    <source>
        <strain evidence="2">FSSC 5 MPI-SDFR-AT-0091</strain>
    </source>
</reference>
<evidence type="ECO:0000256" key="1">
    <source>
        <dbReference type="SAM" id="MobiDB-lite"/>
    </source>
</evidence>
<dbReference type="Proteomes" id="UP000736672">
    <property type="component" value="Unassembled WGS sequence"/>
</dbReference>
<feature type="region of interest" description="Disordered" evidence="1">
    <location>
        <begin position="63"/>
        <end position="94"/>
    </location>
</feature>
<keyword evidence="3" id="KW-1185">Reference proteome</keyword>
<proteinExistence type="predicted"/>
<accession>A0A9P9RDG6</accession>
<name>A0A9P9RDG6_FUSSL</name>
<dbReference type="EMBL" id="JAGTJS010000002">
    <property type="protein sequence ID" value="KAH7274030.1"/>
    <property type="molecule type" value="Genomic_DNA"/>
</dbReference>
<feature type="compositionally biased region" description="Polar residues" evidence="1">
    <location>
        <begin position="17"/>
        <end position="35"/>
    </location>
</feature>
<feature type="region of interest" description="Disordered" evidence="1">
    <location>
        <begin position="154"/>
        <end position="176"/>
    </location>
</feature>
<dbReference type="AlphaFoldDB" id="A0A9P9RDG6"/>
<sequence>MPSSTTRPPPPPLAISAASNDLSPGTNGAGRQNGTEFDGLGLDWGRQAFNLAILEAFEKLLQQGPEEPASSSSRAQHQSRYQQASAAREGHGPSACAGKSIGSHCNDSGGVVAAVERGVAGGGASCLDGWRLRSRADVPWLFMSRRCCPVKGAAGPEKLPQEPGSRGASSIRGGAGPLFRSRPPAIPMPESIPTPGRPASSTPSACDRYLACRKKRPGASKGGDPAPQPPATANLTPAAIVDGTSDAQIHDGHVHYRALALDFGGTFRAWNRKPGTVSEQLLKLADSSGLMCFLAESQTGYGSSQLPEKGWEYPVGEVGVRVGANWGGDG</sequence>
<protein>
    <submittedName>
        <fullName evidence="2">Uncharacterized protein</fullName>
    </submittedName>
</protein>
<comment type="caution">
    <text evidence="2">The sequence shown here is derived from an EMBL/GenBank/DDBJ whole genome shotgun (WGS) entry which is preliminary data.</text>
</comment>
<evidence type="ECO:0000313" key="2">
    <source>
        <dbReference type="EMBL" id="KAH7274030.1"/>
    </source>
</evidence>
<feature type="compositionally biased region" description="Low complexity" evidence="1">
    <location>
        <begin position="69"/>
        <end position="87"/>
    </location>
</feature>
<organism evidence="2 3">
    <name type="scientific">Fusarium solani</name>
    <name type="common">Filamentous fungus</name>
    <dbReference type="NCBI Taxonomy" id="169388"/>
    <lineage>
        <taxon>Eukaryota</taxon>
        <taxon>Fungi</taxon>
        <taxon>Dikarya</taxon>
        <taxon>Ascomycota</taxon>
        <taxon>Pezizomycotina</taxon>
        <taxon>Sordariomycetes</taxon>
        <taxon>Hypocreomycetidae</taxon>
        <taxon>Hypocreales</taxon>
        <taxon>Nectriaceae</taxon>
        <taxon>Fusarium</taxon>
        <taxon>Fusarium solani species complex</taxon>
    </lineage>
</organism>
<evidence type="ECO:0000313" key="3">
    <source>
        <dbReference type="Proteomes" id="UP000736672"/>
    </source>
</evidence>